<dbReference type="AlphaFoldDB" id="A0A4U5WPK5"/>
<organism evidence="2 3">
    <name type="scientific">Streptomyces lasalocidi</name>
    <name type="common">Streptomyces lasaliensis</name>
    <dbReference type="NCBI Taxonomy" id="324833"/>
    <lineage>
        <taxon>Bacteria</taxon>
        <taxon>Bacillati</taxon>
        <taxon>Actinomycetota</taxon>
        <taxon>Actinomycetes</taxon>
        <taxon>Kitasatosporales</taxon>
        <taxon>Streptomycetaceae</taxon>
        <taxon>Streptomyces</taxon>
    </lineage>
</organism>
<reference evidence="2 3" key="1">
    <citation type="submission" date="2019-04" db="EMBL/GenBank/DDBJ databases">
        <title>Streptomyces lasaliensis sp. nov., an Actinomycete isolated from soil which produces the polyether antibiotic lasalocid.</title>
        <authorList>
            <person name="Erwin G."/>
            <person name="Haber C."/>
        </authorList>
    </citation>
    <scope>NUCLEOTIDE SEQUENCE [LARGE SCALE GENOMIC DNA]</scope>
    <source>
        <strain evidence="2 3">X-537</strain>
    </source>
</reference>
<sequence length="137" mass="14928">MTYLTRAAKTVTAVSVVTLASWKLLEALEAWLDHLTAADEERNPLAGVPYYWAVDAAVIVLYPFALWAALRLLTLRGNHLAVVVGSLTWLMLMLQHLDINTTGNAVRFAIHVLLTAAASQVQAMMMPTSTRANGPTP</sequence>
<gene>
    <name evidence="2" type="ORF">E4U91_28280</name>
</gene>
<evidence type="ECO:0008006" key="4">
    <source>
        <dbReference type="Google" id="ProtNLM"/>
    </source>
</evidence>
<feature type="transmembrane region" description="Helical" evidence="1">
    <location>
        <begin position="105"/>
        <end position="123"/>
    </location>
</feature>
<feature type="transmembrane region" description="Helical" evidence="1">
    <location>
        <begin position="51"/>
        <end position="73"/>
    </location>
</feature>
<proteinExistence type="predicted"/>
<dbReference type="EMBL" id="SZNQ01000001">
    <property type="protein sequence ID" value="TKT03592.1"/>
    <property type="molecule type" value="Genomic_DNA"/>
</dbReference>
<protein>
    <recommendedName>
        <fullName evidence="4">DUF2637 domain-containing protein</fullName>
    </recommendedName>
</protein>
<evidence type="ECO:0000313" key="3">
    <source>
        <dbReference type="Proteomes" id="UP000305929"/>
    </source>
</evidence>
<keyword evidence="1" id="KW-1133">Transmembrane helix</keyword>
<comment type="caution">
    <text evidence="2">The sequence shown here is derived from an EMBL/GenBank/DDBJ whole genome shotgun (WGS) entry which is preliminary data.</text>
</comment>
<dbReference type="Proteomes" id="UP000305929">
    <property type="component" value="Unassembled WGS sequence"/>
</dbReference>
<keyword evidence="1" id="KW-0472">Membrane</keyword>
<name>A0A4U5WPK5_STRLS</name>
<accession>A0A4U5WPK5</accession>
<evidence type="ECO:0000256" key="1">
    <source>
        <dbReference type="SAM" id="Phobius"/>
    </source>
</evidence>
<keyword evidence="3" id="KW-1185">Reference proteome</keyword>
<feature type="transmembrane region" description="Helical" evidence="1">
    <location>
        <begin position="80"/>
        <end position="99"/>
    </location>
</feature>
<dbReference type="RefSeq" id="WP_137309439.1">
    <property type="nucleotide sequence ID" value="NZ_SZNQ01000001.1"/>
</dbReference>
<evidence type="ECO:0000313" key="2">
    <source>
        <dbReference type="EMBL" id="TKT03592.1"/>
    </source>
</evidence>
<keyword evidence="1" id="KW-0812">Transmembrane</keyword>